<dbReference type="PRINTS" id="PR01437">
    <property type="entry name" value="NUOXDRDTASE4"/>
</dbReference>
<keyword evidence="5 6" id="KW-0472">Membrane</keyword>
<feature type="transmembrane region" description="Helical" evidence="6">
    <location>
        <begin position="6"/>
        <end position="22"/>
    </location>
</feature>
<feature type="transmembrane region" description="Helical" evidence="6">
    <location>
        <begin position="305"/>
        <end position="326"/>
    </location>
</feature>
<dbReference type="NCBIfam" id="NF009309">
    <property type="entry name" value="PRK12666.1"/>
    <property type="match status" value="1"/>
</dbReference>
<name>A0A0F9UAB9_9ZZZZ</name>
<feature type="transmembrane region" description="Helical" evidence="6">
    <location>
        <begin position="109"/>
        <end position="127"/>
    </location>
</feature>
<dbReference type="InterPro" id="IPR001750">
    <property type="entry name" value="ND/Mrp_TM"/>
</dbReference>
<evidence type="ECO:0000313" key="8">
    <source>
        <dbReference type="EMBL" id="KKN50563.1"/>
    </source>
</evidence>
<feature type="domain" description="NADH:quinone oxidoreductase/Mrp antiporter transmembrane" evidence="7">
    <location>
        <begin position="128"/>
        <end position="415"/>
    </location>
</feature>
<feature type="transmembrane region" description="Helical" evidence="6">
    <location>
        <begin position="413"/>
        <end position="439"/>
    </location>
</feature>
<feature type="transmembrane region" description="Helical" evidence="6">
    <location>
        <begin position="163"/>
        <end position="185"/>
    </location>
</feature>
<evidence type="ECO:0000256" key="4">
    <source>
        <dbReference type="ARBA" id="ARBA00022989"/>
    </source>
</evidence>
<evidence type="ECO:0000256" key="1">
    <source>
        <dbReference type="ARBA" id="ARBA00004651"/>
    </source>
</evidence>
<keyword evidence="4 6" id="KW-1133">Transmembrane helix</keyword>
<dbReference type="GO" id="GO:0005886">
    <property type="term" value="C:plasma membrane"/>
    <property type="evidence" value="ECO:0007669"/>
    <property type="project" value="UniProtKB-SubCell"/>
</dbReference>
<dbReference type="EMBL" id="LAZR01001107">
    <property type="protein sequence ID" value="KKN50563.1"/>
    <property type="molecule type" value="Genomic_DNA"/>
</dbReference>
<organism evidence="8">
    <name type="scientific">marine sediment metagenome</name>
    <dbReference type="NCBI Taxonomy" id="412755"/>
    <lineage>
        <taxon>unclassified sequences</taxon>
        <taxon>metagenomes</taxon>
        <taxon>ecological metagenomes</taxon>
    </lineage>
</organism>
<dbReference type="InterPro" id="IPR050586">
    <property type="entry name" value="CPA3_Na-H_Antiporter_D"/>
</dbReference>
<dbReference type="GO" id="GO:0008137">
    <property type="term" value="F:NADH dehydrogenase (ubiquinone) activity"/>
    <property type="evidence" value="ECO:0007669"/>
    <property type="project" value="InterPro"/>
</dbReference>
<keyword evidence="3 6" id="KW-0812">Transmembrane</keyword>
<dbReference type="GO" id="GO:0042773">
    <property type="term" value="P:ATP synthesis coupled electron transport"/>
    <property type="evidence" value="ECO:0007669"/>
    <property type="project" value="InterPro"/>
</dbReference>
<protein>
    <recommendedName>
        <fullName evidence="7">NADH:quinone oxidoreductase/Mrp antiporter transmembrane domain-containing protein</fullName>
    </recommendedName>
</protein>
<evidence type="ECO:0000259" key="7">
    <source>
        <dbReference type="Pfam" id="PF00361"/>
    </source>
</evidence>
<feature type="transmembrane region" description="Helical" evidence="6">
    <location>
        <begin position="279"/>
        <end position="298"/>
    </location>
</feature>
<reference evidence="8" key="1">
    <citation type="journal article" date="2015" name="Nature">
        <title>Complex archaea that bridge the gap between prokaryotes and eukaryotes.</title>
        <authorList>
            <person name="Spang A."/>
            <person name="Saw J.H."/>
            <person name="Jorgensen S.L."/>
            <person name="Zaremba-Niedzwiedzka K."/>
            <person name="Martijn J."/>
            <person name="Lind A.E."/>
            <person name="van Eijk R."/>
            <person name="Schleper C."/>
            <person name="Guy L."/>
            <person name="Ettema T.J."/>
        </authorList>
    </citation>
    <scope>NUCLEOTIDE SEQUENCE</scope>
</reference>
<evidence type="ECO:0000256" key="6">
    <source>
        <dbReference type="SAM" id="Phobius"/>
    </source>
</evidence>
<evidence type="ECO:0000256" key="3">
    <source>
        <dbReference type="ARBA" id="ARBA00022692"/>
    </source>
</evidence>
<proteinExistence type="predicted"/>
<comment type="subcellular location">
    <subcellularLocation>
        <location evidence="1">Cell membrane</location>
        <topology evidence="1">Multi-pass membrane protein</topology>
    </subcellularLocation>
</comment>
<dbReference type="InterPro" id="IPR003918">
    <property type="entry name" value="NADH_UbQ_OxRdtase"/>
</dbReference>
<feature type="transmembrane region" description="Helical" evidence="6">
    <location>
        <begin position="459"/>
        <end position="479"/>
    </location>
</feature>
<dbReference type="PANTHER" id="PTHR42703:SF1">
    <property type="entry name" value="NA(+)_H(+) ANTIPORTER SUBUNIT D1"/>
    <property type="match status" value="1"/>
</dbReference>
<dbReference type="AlphaFoldDB" id="A0A0F9UAB9"/>
<comment type="caution">
    <text evidence="8">The sequence shown here is derived from an EMBL/GenBank/DDBJ whole genome shotgun (WGS) entry which is preliminary data.</text>
</comment>
<dbReference type="Pfam" id="PF00361">
    <property type="entry name" value="Proton_antipo_M"/>
    <property type="match status" value="1"/>
</dbReference>
<accession>A0A0F9UAB9</accession>
<feature type="transmembrane region" description="Helical" evidence="6">
    <location>
        <begin position="205"/>
        <end position="230"/>
    </location>
</feature>
<feature type="transmembrane region" description="Helical" evidence="6">
    <location>
        <begin position="374"/>
        <end position="393"/>
    </location>
</feature>
<feature type="transmembrane region" description="Helical" evidence="6">
    <location>
        <begin position="133"/>
        <end position="151"/>
    </location>
</feature>
<evidence type="ECO:0000256" key="2">
    <source>
        <dbReference type="ARBA" id="ARBA00022475"/>
    </source>
</evidence>
<dbReference type="PANTHER" id="PTHR42703">
    <property type="entry name" value="NADH DEHYDROGENASE"/>
    <property type="match status" value="1"/>
</dbReference>
<feature type="transmembrane region" description="Helical" evidence="6">
    <location>
        <begin position="34"/>
        <end position="54"/>
    </location>
</feature>
<feature type="transmembrane region" description="Helical" evidence="6">
    <location>
        <begin position="332"/>
        <end position="353"/>
    </location>
</feature>
<evidence type="ECO:0000256" key="5">
    <source>
        <dbReference type="ARBA" id="ARBA00023136"/>
    </source>
</evidence>
<keyword evidence="2" id="KW-1003">Cell membrane</keyword>
<sequence>MIQHLASLPILLPMLTAVILLLPPCGKSVKIRRLVSIVMAIATFAISVLLLVHINNTGINVYAIGNWSAPFGIVLVADMLSTLLVTLTSLLGLGAILYGSAGDDEKGSFYHPLVHFLILGVNGAFLTGDLFNLFVFFEVLLIASYALLMHAGDKQNTRAALQYVILNLVGSSVFLIGLGILYGVLGTLNIADMAQKVSELTGDDVYLAKAGGLLLLIVFALKGALLPLHLWLPNTYSSAKPVVAALFAIMTKVGVYAMLRVYTVIFGEQAGALEHMAQPWLWGLAIATIIVGAIGVMAAQDLRKLTSNLVLVSVGTLVALIALQNVNATAALLYYLVHSTLVSAALFLLADLVSIQRGKVGDRLVAGRCVKQPFLLGVCFIVAALTVVGMPPLSGFVGKIWILKATLNSEQALLFWPVYLVTSFALLVALSRAGTTLFWEHKSKKSENADSANAHPLQVTVIIGLLACSPLLVIFGGPISDYMLGAATQLHDISGGINAVLKGGM</sequence>
<feature type="transmembrane region" description="Helical" evidence="6">
    <location>
        <begin position="74"/>
        <end position="97"/>
    </location>
</feature>
<gene>
    <name evidence="8" type="ORF">LCGC14_0631420</name>
</gene>
<feature type="transmembrane region" description="Helical" evidence="6">
    <location>
        <begin position="242"/>
        <end position="259"/>
    </location>
</feature>